<evidence type="ECO:0000256" key="7">
    <source>
        <dbReference type="ARBA" id="ARBA00022697"/>
    </source>
</evidence>
<dbReference type="InterPro" id="IPR000634">
    <property type="entry name" value="Ser/Thr_deHydtase_PyrdxlP-BS"/>
</dbReference>
<dbReference type="PANTHER" id="PTHR42690">
    <property type="entry name" value="THREONINE SYNTHASE FAMILY MEMBER"/>
    <property type="match status" value="1"/>
</dbReference>
<dbReference type="RefSeq" id="WP_203167555.1">
    <property type="nucleotide sequence ID" value="NZ_JAEVLS010000002.1"/>
</dbReference>
<evidence type="ECO:0000313" key="15">
    <source>
        <dbReference type="Proteomes" id="UP000661077"/>
    </source>
</evidence>
<reference evidence="14 15" key="1">
    <citation type="journal article" date="2021" name="Int. J. Syst. Evol. Microbiol.">
        <title>Steroidobacter gossypii sp. nov., isolated from soil of cotton cropping field.</title>
        <authorList>
            <person name="Huang R."/>
            <person name="Yang S."/>
            <person name="Zhen C."/>
            <person name="Liu W."/>
        </authorList>
    </citation>
    <scope>NUCLEOTIDE SEQUENCE [LARGE SCALE GENOMIC DNA]</scope>
    <source>
        <strain evidence="14 15">S1-65</strain>
    </source>
</reference>
<keyword evidence="8" id="KW-0663">Pyridoxal phosphate</keyword>
<dbReference type="InterPro" id="IPR004450">
    <property type="entry name" value="Thr_synthase-like"/>
</dbReference>
<dbReference type="NCBIfam" id="TIGR00260">
    <property type="entry name" value="thrC"/>
    <property type="match status" value="1"/>
</dbReference>
<sequence length="433" mass="47440">MHYISTRDASHKASLSEAIARGIAPDGGLYVPGEFPHFTTRQFEGVTELPEIGARLLAPFAEGDPLAGELEAICREAFNFPAPLVPLDQAPAPASVLELFHGPTCAFKDFGARFLAACLERIRRNAPRKLTILVATSGDTGGAVAAAFHNKPWVEVAVLYPKGLVSERQAQQLSCWGGNVRTFAVKGSFDDCQRMVKEAFLDPALKESHQLSSANSINIGRLLPQMVYYAKSSLELWRQLGRRPNYIIPTGNLGNAMACVWARHVGLPIGEIVLATNANQTVTDYLRSGEWQPRASVPTLASAMDVGNPSNMERLRALHPEFEELQGQVGASSVDDIEIRGTLRRDSHELDRVWCPHTATAAKVYRRMLSRGARGHWVIVSTAHPAKFNDIVEPQTGREVPVPPALATLLSLPRQETELEPSLQALRTQLQHT</sequence>
<dbReference type="PROSITE" id="PS00165">
    <property type="entry name" value="DEHYDRATASE_SER_THR"/>
    <property type="match status" value="1"/>
</dbReference>
<proteinExistence type="inferred from homology"/>
<accession>A0ABS1WX04</accession>
<evidence type="ECO:0000256" key="11">
    <source>
        <dbReference type="NCBIfam" id="TIGR00260"/>
    </source>
</evidence>
<evidence type="ECO:0000256" key="1">
    <source>
        <dbReference type="ARBA" id="ARBA00001933"/>
    </source>
</evidence>
<dbReference type="InterPro" id="IPR051166">
    <property type="entry name" value="Threonine_Synthase"/>
</dbReference>
<dbReference type="InterPro" id="IPR029144">
    <property type="entry name" value="Thr_synth_N"/>
</dbReference>
<dbReference type="EMBL" id="JAEVLS010000002">
    <property type="protein sequence ID" value="MBM0105516.1"/>
    <property type="molecule type" value="Genomic_DNA"/>
</dbReference>
<comment type="catalytic activity">
    <reaction evidence="10">
        <text>O-phospho-L-homoserine + H2O = L-threonine + phosphate</text>
        <dbReference type="Rhea" id="RHEA:10840"/>
        <dbReference type="ChEBI" id="CHEBI:15377"/>
        <dbReference type="ChEBI" id="CHEBI:43474"/>
        <dbReference type="ChEBI" id="CHEBI:57590"/>
        <dbReference type="ChEBI" id="CHEBI:57926"/>
        <dbReference type="EC" id="4.2.3.1"/>
    </reaction>
</comment>
<dbReference type="Proteomes" id="UP000661077">
    <property type="component" value="Unassembled WGS sequence"/>
</dbReference>
<feature type="domain" description="Threonine synthase N-terminal" evidence="13">
    <location>
        <begin position="2"/>
        <end position="78"/>
    </location>
</feature>
<evidence type="ECO:0000256" key="5">
    <source>
        <dbReference type="ARBA" id="ARBA00018679"/>
    </source>
</evidence>
<comment type="similarity">
    <text evidence="3">Belongs to the threonine synthase family.</text>
</comment>
<feature type="domain" description="Tryptophan synthase beta chain-like PALP" evidence="12">
    <location>
        <begin position="97"/>
        <end position="380"/>
    </location>
</feature>
<keyword evidence="7" id="KW-0791">Threonine biosynthesis</keyword>
<evidence type="ECO:0000256" key="4">
    <source>
        <dbReference type="ARBA" id="ARBA00013028"/>
    </source>
</evidence>
<dbReference type="GO" id="GO:0004795">
    <property type="term" value="F:threonine synthase activity"/>
    <property type="evidence" value="ECO:0007669"/>
    <property type="project" value="UniProtKB-EC"/>
</dbReference>
<dbReference type="Gene3D" id="3.40.50.1100">
    <property type="match status" value="2"/>
</dbReference>
<gene>
    <name evidence="14" type="primary">thrC</name>
    <name evidence="14" type="ORF">JM946_12190</name>
</gene>
<evidence type="ECO:0000256" key="8">
    <source>
        <dbReference type="ARBA" id="ARBA00022898"/>
    </source>
</evidence>
<keyword evidence="9 14" id="KW-0456">Lyase</keyword>
<dbReference type="Gene3D" id="3.90.1380.10">
    <property type="entry name" value="Threonine synthase, N-terminal domain"/>
    <property type="match status" value="1"/>
</dbReference>
<evidence type="ECO:0000259" key="13">
    <source>
        <dbReference type="Pfam" id="PF14821"/>
    </source>
</evidence>
<dbReference type="SUPFAM" id="SSF53686">
    <property type="entry name" value="Tryptophan synthase beta subunit-like PLP-dependent enzymes"/>
    <property type="match status" value="1"/>
</dbReference>
<dbReference type="EC" id="4.2.3.1" evidence="4 11"/>
<dbReference type="InterPro" id="IPR036052">
    <property type="entry name" value="TrpB-like_PALP_sf"/>
</dbReference>
<organism evidence="14 15">
    <name type="scientific">Steroidobacter gossypii</name>
    <dbReference type="NCBI Taxonomy" id="2805490"/>
    <lineage>
        <taxon>Bacteria</taxon>
        <taxon>Pseudomonadati</taxon>
        <taxon>Pseudomonadota</taxon>
        <taxon>Gammaproteobacteria</taxon>
        <taxon>Steroidobacterales</taxon>
        <taxon>Steroidobacteraceae</taxon>
        <taxon>Steroidobacter</taxon>
    </lineage>
</organism>
<keyword evidence="6" id="KW-0028">Amino-acid biosynthesis</keyword>
<comment type="caution">
    <text evidence="14">The sequence shown here is derived from an EMBL/GenBank/DDBJ whole genome shotgun (WGS) entry which is preliminary data.</text>
</comment>
<comment type="cofactor">
    <cofactor evidence="1">
        <name>pyridoxal 5'-phosphate</name>
        <dbReference type="ChEBI" id="CHEBI:597326"/>
    </cofactor>
</comment>
<name>A0ABS1WX04_9GAMM</name>
<evidence type="ECO:0000259" key="12">
    <source>
        <dbReference type="Pfam" id="PF00291"/>
    </source>
</evidence>
<protein>
    <recommendedName>
        <fullName evidence="5 11">Threonine synthase</fullName>
        <ecNumber evidence="4 11">4.2.3.1</ecNumber>
    </recommendedName>
</protein>
<dbReference type="PANTHER" id="PTHR42690:SF1">
    <property type="entry name" value="THREONINE SYNTHASE-LIKE 2"/>
    <property type="match status" value="1"/>
</dbReference>
<dbReference type="InterPro" id="IPR037158">
    <property type="entry name" value="Thr_synth_N_sf"/>
</dbReference>
<evidence type="ECO:0000256" key="6">
    <source>
        <dbReference type="ARBA" id="ARBA00022605"/>
    </source>
</evidence>
<dbReference type="Pfam" id="PF14821">
    <property type="entry name" value="Thr_synth_N"/>
    <property type="match status" value="1"/>
</dbReference>
<evidence type="ECO:0000256" key="10">
    <source>
        <dbReference type="ARBA" id="ARBA00049144"/>
    </source>
</evidence>
<dbReference type="Pfam" id="PF00291">
    <property type="entry name" value="PALP"/>
    <property type="match status" value="1"/>
</dbReference>
<evidence type="ECO:0000313" key="14">
    <source>
        <dbReference type="EMBL" id="MBM0105516.1"/>
    </source>
</evidence>
<comment type="pathway">
    <text evidence="2">Amino-acid biosynthesis; L-threonine biosynthesis; L-threonine from L-aspartate: step 5/5.</text>
</comment>
<evidence type="ECO:0000256" key="9">
    <source>
        <dbReference type="ARBA" id="ARBA00023239"/>
    </source>
</evidence>
<evidence type="ECO:0000256" key="2">
    <source>
        <dbReference type="ARBA" id="ARBA00004979"/>
    </source>
</evidence>
<keyword evidence="15" id="KW-1185">Reference proteome</keyword>
<evidence type="ECO:0000256" key="3">
    <source>
        <dbReference type="ARBA" id="ARBA00005517"/>
    </source>
</evidence>
<dbReference type="InterPro" id="IPR001926">
    <property type="entry name" value="TrpB-like_PALP"/>
</dbReference>